<dbReference type="InterPro" id="IPR049730">
    <property type="entry name" value="SNF2/RAD54-like_C"/>
</dbReference>
<dbReference type="InterPro" id="IPR038718">
    <property type="entry name" value="SNF2-like_sf"/>
</dbReference>
<reference evidence="6 7" key="1">
    <citation type="submission" date="2016-07" db="EMBL/GenBank/DDBJ databases">
        <title>Pervasive Adenine N6-methylation of Active Genes in Fungi.</title>
        <authorList>
            <consortium name="DOE Joint Genome Institute"/>
            <person name="Mondo S.J."/>
            <person name="Dannebaum R.O."/>
            <person name="Kuo R.C."/>
            <person name="Labutti K."/>
            <person name="Haridas S."/>
            <person name="Kuo A."/>
            <person name="Salamov A."/>
            <person name="Ahrendt S.R."/>
            <person name="Lipzen A."/>
            <person name="Sullivan W."/>
            <person name="Andreopoulos W.B."/>
            <person name="Clum A."/>
            <person name="Lindquist E."/>
            <person name="Daum C."/>
            <person name="Ramamoorthy G.K."/>
            <person name="Gryganskyi A."/>
            <person name="Culley D."/>
            <person name="Magnuson J.K."/>
            <person name="James T.Y."/>
            <person name="O'Malley M.A."/>
            <person name="Stajich J.E."/>
            <person name="Spatafora J.W."/>
            <person name="Visel A."/>
            <person name="Grigoriev I.V."/>
        </authorList>
    </citation>
    <scope>NUCLEOTIDE SEQUENCE [LARGE SCALE GENOMIC DNA]</scope>
    <source>
        <strain evidence="6 7">NRRL 3301</strain>
    </source>
</reference>
<keyword evidence="3" id="KW-0067">ATP-binding</keyword>
<keyword evidence="7" id="KW-1185">Reference proteome</keyword>
<accession>A0A1X2GS09</accession>
<dbReference type="PANTHER" id="PTHR45766">
    <property type="entry name" value="DNA ANNEALING HELICASE AND ENDONUCLEASE ZRANB3 FAMILY MEMBER"/>
    <property type="match status" value="1"/>
</dbReference>
<evidence type="ECO:0000256" key="3">
    <source>
        <dbReference type="ARBA" id="ARBA00022840"/>
    </source>
</evidence>
<evidence type="ECO:0000256" key="2">
    <source>
        <dbReference type="ARBA" id="ARBA00022801"/>
    </source>
</evidence>
<evidence type="ECO:0000259" key="5">
    <source>
        <dbReference type="PROSITE" id="PS51194"/>
    </source>
</evidence>
<gene>
    <name evidence="6" type="ORF">DM01DRAFT_1281243</name>
</gene>
<dbReference type="GO" id="GO:0031297">
    <property type="term" value="P:replication fork processing"/>
    <property type="evidence" value="ECO:0007669"/>
    <property type="project" value="TreeGrafter"/>
</dbReference>
<dbReference type="GO" id="GO:0043596">
    <property type="term" value="C:nuclear replication fork"/>
    <property type="evidence" value="ECO:0007669"/>
    <property type="project" value="TreeGrafter"/>
</dbReference>
<dbReference type="GO" id="GO:0006281">
    <property type="term" value="P:DNA repair"/>
    <property type="evidence" value="ECO:0007669"/>
    <property type="project" value="TreeGrafter"/>
</dbReference>
<dbReference type="STRING" id="101127.A0A1X2GS09"/>
<dbReference type="CDD" id="cd18010">
    <property type="entry name" value="DEXHc_HARP_SMARCAL1"/>
    <property type="match status" value="1"/>
</dbReference>
<dbReference type="OrthoDB" id="448448at2759"/>
<name>A0A1X2GS09_9FUNG</name>
<dbReference type="GO" id="GO:0005524">
    <property type="term" value="F:ATP binding"/>
    <property type="evidence" value="ECO:0007669"/>
    <property type="project" value="InterPro"/>
</dbReference>
<dbReference type="AlphaFoldDB" id="A0A1X2GS09"/>
<dbReference type="SMART" id="SM00487">
    <property type="entry name" value="DEXDc"/>
    <property type="match status" value="1"/>
</dbReference>
<evidence type="ECO:0000313" key="7">
    <source>
        <dbReference type="Proteomes" id="UP000242146"/>
    </source>
</evidence>
<dbReference type="Gene3D" id="3.40.50.300">
    <property type="entry name" value="P-loop containing nucleotide triphosphate hydrolases"/>
    <property type="match status" value="1"/>
</dbReference>
<dbReference type="EMBL" id="MCGT01000004">
    <property type="protein sequence ID" value="ORX60334.1"/>
    <property type="molecule type" value="Genomic_DNA"/>
</dbReference>
<dbReference type="PROSITE" id="PS51194">
    <property type="entry name" value="HELICASE_CTER"/>
    <property type="match status" value="1"/>
</dbReference>
<evidence type="ECO:0000259" key="4">
    <source>
        <dbReference type="PROSITE" id="PS51192"/>
    </source>
</evidence>
<dbReference type="InterPro" id="IPR027417">
    <property type="entry name" value="P-loop_NTPase"/>
</dbReference>
<dbReference type="Pfam" id="PF00271">
    <property type="entry name" value="Helicase_C"/>
    <property type="match status" value="1"/>
</dbReference>
<organism evidence="6 7">
    <name type="scientific">Hesseltinella vesiculosa</name>
    <dbReference type="NCBI Taxonomy" id="101127"/>
    <lineage>
        <taxon>Eukaryota</taxon>
        <taxon>Fungi</taxon>
        <taxon>Fungi incertae sedis</taxon>
        <taxon>Mucoromycota</taxon>
        <taxon>Mucoromycotina</taxon>
        <taxon>Mucoromycetes</taxon>
        <taxon>Mucorales</taxon>
        <taxon>Cunninghamellaceae</taxon>
        <taxon>Hesseltinella</taxon>
    </lineage>
</organism>
<dbReference type="Gene3D" id="3.40.50.10810">
    <property type="entry name" value="Tandem AAA-ATPase domain"/>
    <property type="match status" value="1"/>
</dbReference>
<proteinExistence type="predicted"/>
<dbReference type="InterPro" id="IPR014001">
    <property type="entry name" value="Helicase_ATP-bd"/>
</dbReference>
<evidence type="ECO:0000256" key="1">
    <source>
        <dbReference type="ARBA" id="ARBA00022741"/>
    </source>
</evidence>
<keyword evidence="1" id="KW-0547">Nucleotide-binding</keyword>
<dbReference type="GO" id="GO:0016787">
    <property type="term" value="F:hydrolase activity"/>
    <property type="evidence" value="ECO:0007669"/>
    <property type="project" value="UniProtKB-KW"/>
</dbReference>
<keyword evidence="2 6" id="KW-0378">Hydrolase</keyword>
<dbReference type="PANTHER" id="PTHR45766:SF6">
    <property type="entry name" value="SWI_SNF-RELATED MATRIX-ASSOCIATED ACTIN-DEPENDENT REGULATOR OF CHROMATIN SUBFAMILY A-LIKE PROTEIN 1"/>
    <property type="match status" value="1"/>
</dbReference>
<dbReference type="Pfam" id="PF00176">
    <property type="entry name" value="SNF2-rel_dom"/>
    <property type="match status" value="1"/>
</dbReference>
<dbReference type="CDD" id="cd18793">
    <property type="entry name" value="SF2_C_SNF"/>
    <property type="match status" value="1"/>
</dbReference>
<dbReference type="PROSITE" id="PS51192">
    <property type="entry name" value="HELICASE_ATP_BIND_1"/>
    <property type="match status" value="1"/>
</dbReference>
<dbReference type="Proteomes" id="UP000242146">
    <property type="component" value="Unassembled WGS sequence"/>
</dbReference>
<dbReference type="SUPFAM" id="SSF52540">
    <property type="entry name" value="P-loop containing nucleoside triphosphate hydrolases"/>
    <property type="match status" value="2"/>
</dbReference>
<comment type="caution">
    <text evidence="6">The sequence shown here is derived from an EMBL/GenBank/DDBJ whole genome shotgun (WGS) entry which is preliminary data.</text>
</comment>
<evidence type="ECO:0000313" key="6">
    <source>
        <dbReference type="EMBL" id="ORX60334.1"/>
    </source>
</evidence>
<dbReference type="SMART" id="SM00490">
    <property type="entry name" value="HELICc"/>
    <property type="match status" value="1"/>
</dbReference>
<sequence>MDPDFLEQCVLIANAEERLHSYVKPLSIWDNMMEYQRQGVHDALLKQGRVLLADEMGLGKSIQALAIAIAYPEHWPILIICPSSLLMTWSDQIQQWLPFTNQDIRLTLKGSSLFGHIPAPLYEMATKNIYHLTQANYNIAICDESHQLKNPKTNRTRELTPLLKKAKVVVMLSGTPALSRPIELFPQLHILNQTLFPNMHQFGVQYCEAHQTRYGWNYQGGSNLSELHFILEKSVMIRRLKDEVQLALPTKTRHIVHLNVAPEQLIQYVATSQAKIPAILQYLDEWLLSTDEKVIVFAYHLHVVDALACYLAKHQIKFVRMDGNTKQTERHRLCQEFQRSGDIQVALLTITAMNVGMNFQAASKVIFAEIYWNPSHLLQAEDRVHRIGQMNSVQIKYLLAMQTAADFMMWSMLMKKLKVVGDVLGKDHSETK</sequence>
<feature type="domain" description="Helicase C-terminal" evidence="5">
    <location>
        <begin position="282"/>
        <end position="432"/>
    </location>
</feature>
<dbReference type="InterPro" id="IPR001650">
    <property type="entry name" value="Helicase_C-like"/>
</dbReference>
<feature type="domain" description="Helicase ATP-binding" evidence="4">
    <location>
        <begin position="41"/>
        <end position="194"/>
    </location>
</feature>
<protein>
    <submittedName>
        <fullName evidence="6">P-loop containing nucleoside triphosphate hydrolase protein</fullName>
    </submittedName>
</protein>
<dbReference type="InterPro" id="IPR000330">
    <property type="entry name" value="SNF2_N"/>
</dbReference>